<accession>A0A0Q9WEF1</accession>
<dbReference type="EMBL" id="CH940648">
    <property type="protein sequence ID" value="KRF80193.1"/>
    <property type="molecule type" value="Genomic_DNA"/>
</dbReference>
<organism evidence="1 2">
    <name type="scientific">Drosophila virilis</name>
    <name type="common">Fruit fly</name>
    <dbReference type="NCBI Taxonomy" id="7244"/>
    <lineage>
        <taxon>Eukaryota</taxon>
        <taxon>Metazoa</taxon>
        <taxon>Ecdysozoa</taxon>
        <taxon>Arthropoda</taxon>
        <taxon>Hexapoda</taxon>
        <taxon>Insecta</taxon>
        <taxon>Pterygota</taxon>
        <taxon>Neoptera</taxon>
        <taxon>Endopterygota</taxon>
        <taxon>Diptera</taxon>
        <taxon>Brachycera</taxon>
        <taxon>Muscomorpha</taxon>
        <taxon>Ephydroidea</taxon>
        <taxon>Drosophilidae</taxon>
        <taxon>Drosophila</taxon>
    </lineage>
</organism>
<gene>
    <name evidence="1" type="primary">Dvir\GJ25809</name>
    <name evidence="1" type="ORF">Dvir_GJ25809</name>
</gene>
<dbReference type="AlphaFoldDB" id="A0A0Q9WEF1"/>
<dbReference type="InParanoid" id="A0A0Q9WEF1"/>
<sequence>MFMWCERISATLAGVVVGLWYGHTFPSEDDKKPKDNKKK</sequence>
<protein>
    <submittedName>
        <fullName evidence="1">Uncharacterized protein</fullName>
    </submittedName>
</protein>
<evidence type="ECO:0000313" key="1">
    <source>
        <dbReference type="EMBL" id="KRF80193.1"/>
    </source>
</evidence>
<evidence type="ECO:0000313" key="2">
    <source>
        <dbReference type="Proteomes" id="UP000008792"/>
    </source>
</evidence>
<keyword evidence="2" id="KW-1185">Reference proteome</keyword>
<dbReference type="Proteomes" id="UP000008792">
    <property type="component" value="Unassembled WGS sequence"/>
</dbReference>
<proteinExistence type="predicted"/>
<reference evidence="1 2" key="1">
    <citation type="journal article" date="2007" name="Nature">
        <title>Evolution of genes and genomes on the Drosophila phylogeny.</title>
        <authorList>
            <consortium name="Drosophila 12 Genomes Consortium"/>
            <person name="Clark A.G."/>
            <person name="Eisen M.B."/>
            <person name="Smith D.R."/>
            <person name="Bergman C.M."/>
            <person name="Oliver B."/>
            <person name="Markow T.A."/>
            <person name="Kaufman T.C."/>
            <person name="Kellis M."/>
            <person name="Gelbart W."/>
            <person name="Iyer V.N."/>
            <person name="Pollard D.A."/>
            <person name="Sackton T.B."/>
            <person name="Larracuente A.M."/>
            <person name="Singh N.D."/>
            <person name="Abad J.P."/>
            <person name="Abt D.N."/>
            <person name="Adryan B."/>
            <person name="Aguade M."/>
            <person name="Akashi H."/>
            <person name="Anderson W.W."/>
            <person name="Aquadro C.F."/>
            <person name="Ardell D.H."/>
            <person name="Arguello R."/>
            <person name="Artieri C.G."/>
            <person name="Barbash D.A."/>
            <person name="Barker D."/>
            <person name="Barsanti P."/>
            <person name="Batterham P."/>
            <person name="Batzoglou S."/>
            <person name="Begun D."/>
            <person name="Bhutkar A."/>
            <person name="Blanco E."/>
            <person name="Bosak S.A."/>
            <person name="Bradley R.K."/>
            <person name="Brand A.D."/>
            <person name="Brent M.R."/>
            <person name="Brooks A.N."/>
            <person name="Brown R.H."/>
            <person name="Butlin R.K."/>
            <person name="Caggese C."/>
            <person name="Calvi B.R."/>
            <person name="Bernardo de Carvalho A."/>
            <person name="Caspi A."/>
            <person name="Castrezana S."/>
            <person name="Celniker S.E."/>
            <person name="Chang J.L."/>
            <person name="Chapple C."/>
            <person name="Chatterji S."/>
            <person name="Chinwalla A."/>
            <person name="Civetta A."/>
            <person name="Clifton S.W."/>
            <person name="Comeron J.M."/>
            <person name="Costello J.C."/>
            <person name="Coyne J.A."/>
            <person name="Daub J."/>
            <person name="David R.G."/>
            <person name="Delcher A.L."/>
            <person name="Delehaunty K."/>
            <person name="Do C.B."/>
            <person name="Ebling H."/>
            <person name="Edwards K."/>
            <person name="Eickbush T."/>
            <person name="Evans J.D."/>
            <person name="Filipski A."/>
            <person name="Findeiss S."/>
            <person name="Freyhult E."/>
            <person name="Fulton L."/>
            <person name="Fulton R."/>
            <person name="Garcia A.C."/>
            <person name="Gardiner A."/>
            <person name="Garfield D.A."/>
            <person name="Garvin B.E."/>
            <person name="Gibson G."/>
            <person name="Gilbert D."/>
            <person name="Gnerre S."/>
            <person name="Godfrey J."/>
            <person name="Good R."/>
            <person name="Gotea V."/>
            <person name="Gravely B."/>
            <person name="Greenberg A.J."/>
            <person name="Griffiths-Jones S."/>
            <person name="Gross S."/>
            <person name="Guigo R."/>
            <person name="Gustafson E.A."/>
            <person name="Haerty W."/>
            <person name="Hahn M.W."/>
            <person name="Halligan D.L."/>
            <person name="Halpern A.L."/>
            <person name="Halter G.M."/>
            <person name="Han M.V."/>
            <person name="Heger A."/>
            <person name="Hillier L."/>
            <person name="Hinrichs A.S."/>
            <person name="Holmes I."/>
            <person name="Hoskins R.A."/>
            <person name="Hubisz M.J."/>
            <person name="Hultmark D."/>
            <person name="Huntley M.A."/>
            <person name="Jaffe D.B."/>
            <person name="Jagadeeshan S."/>
            <person name="Jeck W.R."/>
            <person name="Johnson J."/>
            <person name="Jones C.D."/>
            <person name="Jordan W.C."/>
            <person name="Karpen G.H."/>
            <person name="Kataoka E."/>
            <person name="Keightley P.D."/>
            <person name="Kheradpour P."/>
            <person name="Kirkness E.F."/>
            <person name="Koerich L.B."/>
            <person name="Kristiansen K."/>
            <person name="Kudrna D."/>
            <person name="Kulathinal R.J."/>
            <person name="Kumar S."/>
            <person name="Kwok R."/>
            <person name="Lander E."/>
            <person name="Langley C.H."/>
            <person name="Lapoint R."/>
            <person name="Lazzaro B.P."/>
            <person name="Lee S.J."/>
            <person name="Levesque L."/>
            <person name="Li R."/>
            <person name="Lin C.F."/>
            <person name="Lin M.F."/>
            <person name="Lindblad-Toh K."/>
            <person name="Llopart A."/>
            <person name="Long M."/>
            <person name="Low L."/>
            <person name="Lozovsky E."/>
            <person name="Lu J."/>
            <person name="Luo M."/>
            <person name="Machado C.A."/>
            <person name="Makalowski W."/>
            <person name="Marzo M."/>
            <person name="Matsuda M."/>
            <person name="Matzkin L."/>
            <person name="McAllister B."/>
            <person name="McBride C.S."/>
            <person name="McKernan B."/>
            <person name="McKernan K."/>
            <person name="Mendez-Lago M."/>
            <person name="Minx P."/>
            <person name="Mollenhauer M.U."/>
            <person name="Montooth K."/>
            <person name="Mount S.M."/>
            <person name="Mu X."/>
            <person name="Myers E."/>
            <person name="Negre B."/>
            <person name="Newfeld S."/>
            <person name="Nielsen R."/>
            <person name="Noor M.A."/>
            <person name="O'Grady P."/>
            <person name="Pachter L."/>
            <person name="Papaceit M."/>
            <person name="Parisi M.J."/>
            <person name="Parisi M."/>
            <person name="Parts L."/>
            <person name="Pedersen J.S."/>
            <person name="Pesole G."/>
            <person name="Phillippy A.M."/>
            <person name="Ponting C.P."/>
            <person name="Pop M."/>
            <person name="Porcelli D."/>
            <person name="Powell J.R."/>
            <person name="Prohaska S."/>
            <person name="Pruitt K."/>
            <person name="Puig M."/>
            <person name="Quesneville H."/>
            <person name="Ram K.R."/>
            <person name="Rand D."/>
            <person name="Rasmussen M.D."/>
            <person name="Reed L.K."/>
            <person name="Reenan R."/>
            <person name="Reily A."/>
            <person name="Remington K.A."/>
            <person name="Rieger T.T."/>
            <person name="Ritchie M.G."/>
            <person name="Robin C."/>
            <person name="Rogers Y.H."/>
            <person name="Rohde C."/>
            <person name="Rozas J."/>
            <person name="Rubenfield M.J."/>
            <person name="Ruiz A."/>
            <person name="Russo S."/>
            <person name="Salzberg S.L."/>
            <person name="Sanchez-Gracia A."/>
            <person name="Saranga D.J."/>
            <person name="Sato H."/>
            <person name="Schaeffer S.W."/>
            <person name="Schatz M.C."/>
            <person name="Schlenke T."/>
            <person name="Schwartz R."/>
            <person name="Segarra C."/>
            <person name="Singh R.S."/>
            <person name="Sirot L."/>
            <person name="Sirota M."/>
            <person name="Sisneros N.B."/>
            <person name="Smith C.D."/>
            <person name="Smith T.F."/>
            <person name="Spieth J."/>
            <person name="Stage D.E."/>
            <person name="Stark A."/>
            <person name="Stephan W."/>
            <person name="Strausberg R.L."/>
            <person name="Strempel S."/>
            <person name="Sturgill D."/>
            <person name="Sutton G."/>
            <person name="Sutton G.G."/>
            <person name="Tao W."/>
            <person name="Teichmann S."/>
            <person name="Tobari Y.N."/>
            <person name="Tomimura Y."/>
            <person name="Tsolas J.M."/>
            <person name="Valente V.L."/>
            <person name="Venter E."/>
            <person name="Venter J.C."/>
            <person name="Vicario S."/>
            <person name="Vieira F.G."/>
            <person name="Vilella A.J."/>
            <person name="Villasante A."/>
            <person name="Walenz B."/>
            <person name="Wang J."/>
            <person name="Wasserman M."/>
            <person name="Watts T."/>
            <person name="Wilson D."/>
            <person name="Wilson R.K."/>
            <person name="Wing R.A."/>
            <person name="Wolfner M.F."/>
            <person name="Wong A."/>
            <person name="Wong G.K."/>
            <person name="Wu C.I."/>
            <person name="Wu G."/>
            <person name="Yamamoto D."/>
            <person name="Yang H.P."/>
            <person name="Yang S.P."/>
            <person name="Yorke J.A."/>
            <person name="Yoshida K."/>
            <person name="Zdobnov E."/>
            <person name="Zhang P."/>
            <person name="Zhang Y."/>
            <person name="Zimin A.V."/>
            <person name="Baldwin J."/>
            <person name="Abdouelleil A."/>
            <person name="Abdulkadir J."/>
            <person name="Abebe A."/>
            <person name="Abera B."/>
            <person name="Abreu J."/>
            <person name="Acer S.C."/>
            <person name="Aftuck L."/>
            <person name="Alexander A."/>
            <person name="An P."/>
            <person name="Anderson E."/>
            <person name="Anderson S."/>
            <person name="Arachi H."/>
            <person name="Azer M."/>
            <person name="Bachantsang P."/>
            <person name="Barry A."/>
            <person name="Bayul T."/>
            <person name="Berlin A."/>
            <person name="Bessette D."/>
            <person name="Bloom T."/>
            <person name="Blye J."/>
            <person name="Boguslavskiy L."/>
            <person name="Bonnet C."/>
            <person name="Boukhgalter B."/>
            <person name="Bourzgui I."/>
            <person name="Brown A."/>
            <person name="Cahill P."/>
            <person name="Channer S."/>
            <person name="Cheshatsang Y."/>
            <person name="Chuda L."/>
            <person name="Citroen M."/>
            <person name="Collymore A."/>
            <person name="Cooke P."/>
            <person name="Costello M."/>
            <person name="D'Aco K."/>
            <person name="Daza R."/>
            <person name="De Haan G."/>
            <person name="DeGray S."/>
            <person name="DeMaso C."/>
            <person name="Dhargay N."/>
            <person name="Dooley K."/>
            <person name="Dooley E."/>
            <person name="Doricent M."/>
            <person name="Dorje P."/>
            <person name="Dorjee K."/>
            <person name="Dupes A."/>
            <person name="Elong R."/>
            <person name="Falk J."/>
            <person name="Farina A."/>
            <person name="Faro S."/>
            <person name="Ferguson D."/>
            <person name="Fisher S."/>
            <person name="Foley C.D."/>
            <person name="Franke A."/>
            <person name="Friedrich D."/>
            <person name="Gadbois L."/>
            <person name="Gearin G."/>
            <person name="Gearin C.R."/>
            <person name="Giannoukos G."/>
            <person name="Goode T."/>
            <person name="Graham J."/>
            <person name="Grandbois E."/>
            <person name="Grewal S."/>
            <person name="Gyaltsen K."/>
            <person name="Hafez N."/>
            <person name="Hagos B."/>
            <person name="Hall J."/>
            <person name="Henson C."/>
            <person name="Hollinger A."/>
            <person name="Honan T."/>
            <person name="Huard M.D."/>
            <person name="Hughes L."/>
            <person name="Hurhula B."/>
            <person name="Husby M.E."/>
            <person name="Kamat A."/>
            <person name="Kanga B."/>
            <person name="Kashin S."/>
            <person name="Khazanovich D."/>
            <person name="Kisner P."/>
            <person name="Lance K."/>
            <person name="Lara M."/>
            <person name="Lee W."/>
            <person name="Lennon N."/>
            <person name="Letendre F."/>
            <person name="LeVine R."/>
            <person name="Lipovsky A."/>
            <person name="Liu X."/>
            <person name="Liu J."/>
            <person name="Liu S."/>
            <person name="Lokyitsang T."/>
            <person name="Lokyitsang Y."/>
            <person name="Lubonja R."/>
            <person name="Lui A."/>
            <person name="MacDonald P."/>
            <person name="Magnisalis V."/>
            <person name="Maru K."/>
            <person name="Matthews C."/>
            <person name="McCusker W."/>
            <person name="McDonough S."/>
            <person name="Mehta T."/>
            <person name="Meldrim J."/>
            <person name="Meneus L."/>
            <person name="Mihai O."/>
            <person name="Mihalev A."/>
            <person name="Mihova T."/>
            <person name="Mittelman R."/>
            <person name="Mlenga V."/>
            <person name="Montmayeur A."/>
            <person name="Mulrain L."/>
            <person name="Navidi A."/>
            <person name="Naylor J."/>
            <person name="Negash T."/>
            <person name="Nguyen T."/>
            <person name="Nguyen N."/>
            <person name="Nicol R."/>
            <person name="Norbu C."/>
            <person name="Norbu N."/>
            <person name="Novod N."/>
            <person name="O'Neill B."/>
            <person name="Osman S."/>
            <person name="Markiewicz E."/>
            <person name="Oyono O.L."/>
            <person name="Patti C."/>
            <person name="Phunkhang P."/>
            <person name="Pierre F."/>
            <person name="Priest M."/>
            <person name="Raghuraman S."/>
            <person name="Rege F."/>
            <person name="Reyes R."/>
            <person name="Rise C."/>
            <person name="Rogov P."/>
            <person name="Ross K."/>
            <person name="Ryan E."/>
            <person name="Settipalli S."/>
            <person name="Shea T."/>
            <person name="Sherpa N."/>
            <person name="Shi L."/>
            <person name="Shih D."/>
            <person name="Sparrow T."/>
            <person name="Spaulding J."/>
            <person name="Stalker J."/>
            <person name="Stange-Thomann N."/>
            <person name="Stavropoulos S."/>
            <person name="Stone C."/>
            <person name="Strader C."/>
            <person name="Tesfaye S."/>
            <person name="Thomson T."/>
            <person name="Thoulutsang Y."/>
            <person name="Thoulutsang D."/>
            <person name="Topham K."/>
            <person name="Topping I."/>
            <person name="Tsamla T."/>
            <person name="Vassiliev H."/>
            <person name="Vo A."/>
            <person name="Wangchuk T."/>
            <person name="Wangdi T."/>
            <person name="Weiand M."/>
            <person name="Wilkinson J."/>
            <person name="Wilson A."/>
            <person name="Yadav S."/>
            <person name="Young G."/>
            <person name="Yu Q."/>
            <person name="Zembek L."/>
            <person name="Zhong D."/>
            <person name="Zimmer A."/>
            <person name="Zwirko Z."/>
            <person name="Jaffe D.B."/>
            <person name="Alvarez P."/>
            <person name="Brockman W."/>
            <person name="Butler J."/>
            <person name="Chin C."/>
            <person name="Gnerre S."/>
            <person name="Grabherr M."/>
            <person name="Kleber M."/>
            <person name="Mauceli E."/>
            <person name="MacCallum I."/>
        </authorList>
    </citation>
    <scope>NUCLEOTIDE SEQUENCE [LARGE SCALE GENOMIC DNA]</scope>
    <source>
        <strain evidence="2">Tucson 15010-1051.87</strain>
    </source>
</reference>
<name>A0A0Q9WEF1_DROVI</name>